<dbReference type="GO" id="GO:0004525">
    <property type="term" value="F:ribonuclease III activity"/>
    <property type="evidence" value="ECO:0007669"/>
    <property type="project" value="UniProtKB-UniRule"/>
</dbReference>
<comment type="caution">
    <text evidence="11">The sequence shown here is derived from an EMBL/GenBank/DDBJ whole genome shotgun (WGS) entry which is preliminary data.</text>
</comment>
<keyword evidence="3 8" id="KW-0507">mRNA processing</keyword>
<feature type="binding site" evidence="8">
    <location>
        <position position="132"/>
    </location>
    <ligand>
        <name>Mg(2+)</name>
        <dbReference type="ChEBI" id="CHEBI:18420"/>
    </ligand>
</feature>
<dbReference type="InterPro" id="IPR014720">
    <property type="entry name" value="dsRBD_dom"/>
</dbReference>
<dbReference type="GO" id="GO:0005737">
    <property type="term" value="C:cytoplasm"/>
    <property type="evidence" value="ECO:0007669"/>
    <property type="project" value="UniProtKB-SubCell"/>
</dbReference>
<dbReference type="PROSITE" id="PS50142">
    <property type="entry name" value="RNASE_3_2"/>
    <property type="match status" value="1"/>
</dbReference>
<dbReference type="InterPro" id="IPR000999">
    <property type="entry name" value="RNase_III_dom"/>
</dbReference>
<evidence type="ECO:0000256" key="6">
    <source>
        <dbReference type="ARBA" id="ARBA00022801"/>
    </source>
</evidence>
<dbReference type="GO" id="GO:0008033">
    <property type="term" value="P:tRNA processing"/>
    <property type="evidence" value="ECO:0007669"/>
    <property type="project" value="UniProtKB-KW"/>
</dbReference>
<evidence type="ECO:0000256" key="8">
    <source>
        <dbReference type="HAMAP-Rule" id="MF_00104"/>
    </source>
</evidence>
<feature type="active site" evidence="8">
    <location>
        <position position="135"/>
    </location>
</feature>
<dbReference type="PROSITE" id="PS50137">
    <property type="entry name" value="DS_RBD"/>
    <property type="match status" value="1"/>
</dbReference>
<comment type="subcellular location">
    <subcellularLocation>
        <location evidence="8">Cytoplasm</location>
    </subcellularLocation>
</comment>
<comment type="subunit">
    <text evidence="8">Homodimer.</text>
</comment>
<gene>
    <name evidence="8" type="primary">rnc</name>
    <name evidence="11" type="ORF">ACD_4C00138G0005</name>
</gene>
<dbReference type="CDD" id="cd00593">
    <property type="entry name" value="RIBOc"/>
    <property type="match status" value="1"/>
</dbReference>
<dbReference type="HAMAP" id="MF_00104">
    <property type="entry name" value="RNase_III"/>
    <property type="match status" value="1"/>
</dbReference>
<feature type="active site" evidence="8">
    <location>
        <position position="63"/>
    </location>
</feature>
<name>K2F6T3_9BACT</name>
<dbReference type="GO" id="GO:0010468">
    <property type="term" value="P:regulation of gene expression"/>
    <property type="evidence" value="ECO:0007669"/>
    <property type="project" value="TreeGrafter"/>
</dbReference>
<comment type="function">
    <text evidence="8">Digests double-stranded RNA. Involved in the processing of primary rRNA transcript to yield the immediate precursors to the large and small rRNAs (23S and 16S). Processes some mRNAs, and tRNAs when they are encoded in the rRNA operon. Processes pre-crRNA and tracrRNA of type II CRISPR loci if present in the organism.</text>
</comment>
<dbReference type="InterPro" id="IPR036389">
    <property type="entry name" value="RNase_III_sf"/>
</dbReference>
<dbReference type="PANTHER" id="PTHR11207">
    <property type="entry name" value="RIBONUCLEASE III"/>
    <property type="match status" value="1"/>
</dbReference>
<keyword evidence="4 8" id="KW-0540">Nuclease</keyword>
<keyword evidence="5 8" id="KW-0255">Endonuclease</keyword>
<dbReference type="GO" id="GO:0003725">
    <property type="term" value="F:double-stranded RNA binding"/>
    <property type="evidence" value="ECO:0007669"/>
    <property type="project" value="TreeGrafter"/>
</dbReference>
<comment type="catalytic activity">
    <reaction evidence="1 8">
        <text>Endonucleolytic cleavage to 5'-phosphomonoester.</text>
        <dbReference type="EC" id="3.1.26.3"/>
    </reaction>
</comment>
<reference evidence="11" key="1">
    <citation type="journal article" date="2012" name="Science">
        <title>Fermentation, hydrogen, and sulfur metabolism in multiple uncultivated bacterial phyla.</title>
        <authorList>
            <person name="Wrighton K.C."/>
            <person name="Thomas B.C."/>
            <person name="Sharon I."/>
            <person name="Miller C.S."/>
            <person name="Castelle C.J."/>
            <person name="VerBerkmoes N.C."/>
            <person name="Wilkins M.J."/>
            <person name="Hettich R.L."/>
            <person name="Lipton M.S."/>
            <person name="Williams K.H."/>
            <person name="Long P.E."/>
            <person name="Banfield J.F."/>
        </authorList>
    </citation>
    <scope>NUCLEOTIDE SEQUENCE [LARGE SCALE GENOMIC DNA]</scope>
</reference>
<dbReference type="AlphaFoldDB" id="K2F6T3"/>
<keyword evidence="8" id="KW-0460">Magnesium</keyword>
<accession>K2F6T3</accession>
<dbReference type="GO" id="GO:0019843">
    <property type="term" value="F:rRNA binding"/>
    <property type="evidence" value="ECO:0007669"/>
    <property type="project" value="UniProtKB-KW"/>
</dbReference>
<dbReference type="Gene3D" id="1.10.1520.10">
    <property type="entry name" value="Ribonuclease III domain"/>
    <property type="match status" value="1"/>
</dbReference>
<protein>
    <recommendedName>
        <fullName evidence="8">Ribonuclease 3</fullName>
        <ecNumber evidence="8">3.1.26.3</ecNumber>
    </recommendedName>
    <alternativeName>
        <fullName evidence="8">Ribonuclease III</fullName>
        <shortName evidence="8">RNase III</shortName>
    </alternativeName>
</protein>
<dbReference type="Pfam" id="PF00035">
    <property type="entry name" value="dsrm"/>
    <property type="match status" value="1"/>
</dbReference>
<keyword evidence="8" id="KW-0819">tRNA processing</keyword>
<evidence type="ECO:0000259" key="9">
    <source>
        <dbReference type="PROSITE" id="PS50137"/>
    </source>
</evidence>
<dbReference type="SMART" id="SM00358">
    <property type="entry name" value="DSRM"/>
    <property type="match status" value="1"/>
</dbReference>
<keyword evidence="7 8" id="KW-0694">RNA-binding</keyword>
<evidence type="ECO:0000256" key="4">
    <source>
        <dbReference type="ARBA" id="ARBA00022722"/>
    </source>
</evidence>
<organism evidence="11">
    <name type="scientific">uncultured bacterium</name>
    <name type="common">gcode 4</name>
    <dbReference type="NCBI Taxonomy" id="1234023"/>
    <lineage>
        <taxon>Bacteria</taxon>
        <taxon>environmental samples</taxon>
    </lineage>
</organism>
<feature type="domain" description="RNase III" evidence="10">
    <location>
        <begin position="17"/>
        <end position="146"/>
    </location>
</feature>
<keyword evidence="8" id="KW-0963">Cytoplasm</keyword>
<dbReference type="GO" id="GO:0006364">
    <property type="term" value="P:rRNA processing"/>
    <property type="evidence" value="ECO:0007669"/>
    <property type="project" value="UniProtKB-UniRule"/>
</dbReference>
<evidence type="ECO:0000259" key="10">
    <source>
        <dbReference type="PROSITE" id="PS50142"/>
    </source>
</evidence>
<dbReference type="CDD" id="cd10845">
    <property type="entry name" value="DSRM_RNAse_III_family"/>
    <property type="match status" value="1"/>
</dbReference>
<keyword evidence="8" id="KW-0699">rRNA-binding</keyword>
<comment type="cofactor">
    <cofactor evidence="8">
        <name>Mg(2+)</name>
        <dbReference type="ChEBI" id="CHEBI:18420"/>
    </cofactor>
</comment>
<dbReference type="SUPFAM" id="SSF54768">
    <property type="entry name" value="dsRNA-binding domain-like"/>
    <property type="match status" value="1"/>
</dbReference>
<evidence type="ECO:0000256" key="1">
    <source>
        <dbReference type="ARBA" id="ARBA00000109"/>
    </source>
</evidence>
<evidence type="ECO:0000256" key="7">
    <source>
        <dbReference type="ARBA" id="ARBA00022884"/>
    </source>
</evidence>
<evidence type="ECO:0000256" key="3">
    <source>
        <dbReference type="ARBA" id="ARBA00022664"/>
    </source>
</evidence>
<dbReference type="SUPFAM" id="SSF69065">
    <property type="entry name" value="RNase III domain-like"/>
    <property type="match status" value="1"/>
</dbReference>
<dbReference type="Gene3D" id="3.30.160.20">
    <property type="match status" value="1"/>
</dbReference>
<keyword evidence="8" id="KW-0698">rRNA processing</keyword>
<dbReference type="GO" id="GO:0006397">
    <property type="term" value="P:mRNA processing"/>
    <property type="evidence" value="ECO:0007669"/>
    <property type="project" value="UniProtKB-UniRule"/>
</dbReference>
<feature type="binding site" evidence="8">
    <location>
        <position position="135"/>
    </location>
    <ligand>
        <name>Mg(2+)</name>
        <dbReference type="ChEBI" id="CHEBI:18420"/>
    </ligand>
</feature>
<evidence type="ECO:0000256" key="5">
    <source>
        <dbReference type="ARBA" id="ARBA00022759"/>
    </source>
</evidence>
<dbReference type="Pfam" id="PF14622">
    <property type="entry name" value="Ribonucleas_3_3"/>
    <property type="match status" value="1"/>
</dbReference>
<dbReference type="PANTHER" id="PTHR11207:SF0">
    <property type="entry name" value="RIBONUCLEASE 3"/>
    <property type="match status" value="1"/>
</dbReference>
<comment type="similarity">
    <text evidence="2">Belongs to the ribonuclease III family.</text>
</comment>
<dbReference type="GO" id="GO:0046872">
    <property type="term" value="F:metal ion binding"/>
    <property type="evidence" value="ECO:0007669"/>
    <property type="project" value="UniProtKB-KW"/>
</dbReference>
<dbReference type="SMART" id="SM00535">
    <property type="entry name" value="RIBOc"/>
    <property type="match status" value="1"/>
</dbReference>
<evidence type="ECO:0000256" key="2">
    <source>
        <dbReference type="ARBA" id="ARBA00010183"/>
    </source>
</evidence>
<dbReference type="EC" id="3.1.26.3" evidence="8"/>
<keyword evidence="6 8" id="KW-0378">Hydrolase</keyword>
<feature type="domain" description="DRBM" evidence="9">
    <location>
        <begin position="173"/>
        <end position="242"/>
    </location>
</feature>
<dbReference type="NCBIfam" id="TIGR02191">
    <property type="entry name" value="RNaseIII"/>
    <property type="match status" value="1"/>
</dbReference>
<dbReference type="EMBL" id="AMFJ01000654">
    <property type="protein sequence ID" value="EKE26816.1"/>
    <property type="molecule type" value="Genomic_DNA"/>
</dbReference>
<keyword evidence="8" id="KW-0479">Metal-binding</keyword>
<feature type="binding site" evidence="8">
    <location>
        <position position="59"/>
    </location>
    <ligand>
        <name>Mg(2+)</name>
        <dbReference type="ChEBI" id="CHEBI:18420"/>
    </ligand>
</feature>
<proteinExistence type="inferred from homology"/>
<evidence type="ECO:0000313" key="11">
    <source>
        <dbReference type="EMBL" id="EKE26816.1"/>
    </source>
</evidence>
<sequence>MSKKILPFDNNEFEDRVIKLLLDLQIPYNNLTLYIQSFVHRSILNEKTSLFTESNERLEFFWDAVLELIVTEMLFFKYPEKLEWELTDIRSAIVRWKNLAIVSDKLNFKNYVVLSKWEILAWWNTNPYILANTLEAFLWAIYIDLWYKFAFDFVEKHIFSTLSEILENKLYIDPKSYLQELVQSKYNVTPNYEVVSESGFDHEKNYLIWVYFDFKKIWEWSWSSKKKAQKNAAENALSKLDEWYK</sequence>
<dbReference type="InterPro" id="IPR011907">
    <property type="entry name" value="RNase_III"/>
</dbReference>